<evidence type="ECO:0000313" key="2">
    <source>
        <dbReference type="Proteomes" id="UP000198599"/>
    </source>
</evidence>
<dbReference type="EMBL" id="FOVP01000003">
    <property type="protein sequence ID" value="SFN49833.1"/>
    <property type="molecule type" value="Genomic_DNA"/>
</dbReference>
<dbReference type="Proteomes" id="UP000198599">
    <property type="component" value="Unassembled WGS sequence"/>
</dbReference>
<organism evidence="1 2">
    <name type="scientific">Roseovarius lutimaris</name>
    <dbReference type="NCBI Taxonomy" id="1005928"/>
    <lineage>
        <taxon>Bacteria</taxon>
        <taxon>Pseudomonadati</taxon>
        <taxon>Pseudomonadota</taxon>
        <taxon>Alphaproteobacteria</taxon>
        <taxon>Rhodobacterales</taxon>
        <taxon>Roseobacteraceae</taxon>
        <taxon>Roseovarius</taxon>
    </lineage>
</organism>
<protein>
    <submittedName>
        <fullName evidence="1">Uncharacterized protein</fullName>
    </submittedName>
</protein>
<sequence>MTEWRPLPLTQRSLADADLPTRGVFKLGDDLTPRVVYVVWFREPEKWQKLAAEQIVYAAHVRHVPPDTTYPGCPWA</sequence>
<reference evidence="2" key="1">
    <citation type="submission" date="2016-10" db="EMBL/GenBank/DDBJ databases">
        <authorList>
            <person name="Varghese N."/>
            <person name="Submissions S."/>
        </authorList>
    </citation>
    <scope>NUCLEOTIDE SEQUENCE [LARGE SCALE GENOMIC DNA]</scope>
    <source>
        <strain evidence="2">DSM 28463</strain>
    </source>
</reference>
<dbReference type="RefSeq" id="WP_092835044.1">
    <property type="nucleotide sequence ID" value="NZ_FOVP01000003.1"/>
</dbReference>
<gene>
    <name evidence="1" type="ORF">SAMN04487859_103237</name>
</gene>
<dbReference type="OrthoDB" id="9840963at2"/>
<dbReference type="AlphaFoldDB" id="A0A1I4ZID7"/>
<name>A0A1I4ZID7_9RHOB</name>
<proteinExistence type="predicted"/>
<dbReference type="STRING" id="1005928.SAMN04487859_103237"/>
<accession>A0A1I4ZID7</accession>
<keyword evidence="2" id="KW-1185">Reference proteome</keyword>
<evidence type="ECO:0000313" key="1">
    <source>
        <dbReference type="EMBL" id="SFN49833.1"/>
    </source>
</evidence>